<keyword evidence="3" id="KW-1185">Reference proteome</keyword>
<evidence type="ECO:0000313" key="3">
    <source>
        <dbReference type="Proteomes" id="UP001500893"/>
    </source>
</evidence>
<proteinExistence type="predicted"/>
<name>A0ABP6MU44_9ACTN</name>
<gene>
    <name evidence="2" type="ORF">GCM10010521_11080</name>
</gene>
<organism evidence="2 3">
    <name type="scientific">Streptomyces rameus</name>
    <dbReference type="NCBI Taxonomy" id="68261"/>
    <lineage>
        <taxon>Bacteria</taxon>
        <taxon>Bacillati</taxon>
        <taxon>Actinomycetota</taxon>
        <taxon>Actinomycetes</taxon>
        <taxon>Kitasatosporales</taxon>
        <taxon>Streptomycetaceae</taxon>
        <taxon>Streptomyces</taxon>
    </lineage>
</organism>
<dbReference type="Proteomes" id="UP001500893">
    <property type="component" value="Unassembled WGS sequence"/>
</dbReference>
<accession>A0ABP6MU44</accession>
<feature type="region of interest" description="Disordered" evidence="1">
    <location>
        <begin position="61"/>
        <end position="82"/>
    </location>
</feature>
<reference evidence="3" key="1">
    <citation type="journal article" date="2019" name="Int. J. Syst. Evol. Microbiol.">
        <title>The Global Catalogue of Microorganisms (GCM) 10K type strain sequencing project: providing services to taxonomists for standard genome sequencing and annotation.</title>
        <authorList>
            <consortium name="The Broad Institute Genomics Platform"/>
            <consortium name="The Broad Institute Genome Sequencing Center for Infectious Disease"/>
            <person name="Wu L."/>
            <person name="Ma J."/>
        </authorList>
    </citation>
    <scope>NUCLEOTIDE SEQUENCE [LARGE SCALE GENOMIC DNA]</scope>
    <source>
        <strain evidence="3">JCM 11574</strain>
    </source>
</reference>
<sequence length="82" mass="8009">MVSSRDLLGDTLSALQTAIDNLVKAVTDGLGQLLSSASDVVSGLADLLTSTLLGDNALSATGLTEASPAATPTATPSLPPTG</sequence>
<dbReference type="EMBL" id="BAAAVM010000011">
    <property type="protein sequence ID" value="GAA3126219.1"/>
    <property type="molecule type" value="Genomic_DNA"/>
</dbReference>
<evidence type="ECO:0000256" key="1">
    <source>
        <dbReference type="SAM" id="MobiDB-lite"/>
    </source>
</evidence>
<feature type="compositionally biased region" description="Low complexity" evidence="1">
    <location>
        <begin position="63"/>
        <end position="76"/>
    </location>
</feature>
<evidence type="ECO:0000313" key="2">
    <source>
        <dbReference type="EMBL" id="GAA3126219.1"/>
    </source>
</evidence>
<comment type="caution">
    <text evidence="2">The sequence shown here is derived from an EMBL/GenBank/DDBJ whole genome shotgun (WGS) entry which is preliminary data.</text>
</comment>
<protein>
    <submittedName>
        <fullName evidence="2">Uncharacterized protein</fullName>
    </submittedName>
</protein>